<proteinExistence type="predicted"/>
<protein>
    <submittedName>
        <fullName evidence="5">Succinyldiaminopimelate transaminase</fullName>
    </submittedName>
</protein>
<dbReference type="InterPro" id="IPR050881">
    <property type="entry name" value="LL-DAP_aminotransferase"/>
</dbReference>
<dbReference type="Gene3D" id="3.90.1150.10">
    <property type="entry name" value="Aspartate Aminotransferase, domain 1"/>
    <property type="match status" value="1"/>
</dbReference>
<dbReference type="CDD" id="cd00609">
    <property type="entry name" value="AAT_like"/>
    <property type="match status" value="1"/>
</dbReference>
<dbReference type="InterPro" id="IPR004839">
    <property type="entry name" value="Aminotransferase_I/II_large"/>
</dbReference>
<dbReference type="Gene3D" id="3.40.640.10">
    <property type="entry name" value="Type I PLP-dependent aspartate aminotransferase-like (Major domain)"/>
    <property type="match status" value="1"/>
</dbReference>
<feature type="domain" description="Aminotransferase class I/classII large" evidence="4">
    <location>
        <begin position="26"/>
        <end position="356"/>
    </location>
</feature>
<dbReference type="InterPro" id="IPR015424">
    <property type="entry name" value="PyrdxlP-dep_Trfase"/>
</dbReference>
<dbReference type="InterPro" id="IPR015422">
    <property type="entry name" value="PyrdxlP-dep_Trfase_small"/>
</dbReference>
<dbReference type="InterPro" id="IPR015421">
    <property type="entry name" value="PyrdxlP-dep_Trfase_major"/>
</dbReference>
<dbReference type="PANTHER" id="PTHR42832">
    <property type="entry name" value="AMINO ACID AMINOTRANSFERASE"/>
    <property type="match status" value="1"/>
</dbReference>
<name>A0ABP7INV7_9ACTN</name>
<organism evidence="5 6">
    <name type="scientific">Sphaerisporangium flaviroseum</name>
    <dbReference type="NCBI Taxonomy" id="509199"/>
    <lineage>
        <taxon>Bacteria</taxon>
        <taxon>Bacillati</taxon>
        <taxon>Actinomycetota</taxon>
        <taxon>Actinomycetes</taxon>
        <taxon>Streptosporangiales</taxon>
        <taxon>Streptosporangiaceae</taxon>
        <taxon>Sphaerisporangium</taxon>
    </lineage>
</organism>
<reference evidence="6" key="1">
    <citation type="journal article" date="2019" name="Int. J. Syst. Evol. Microbiol.">
        <title>The Global Catalogue of Microorganisms (GCM) 10K type strain sequencing project: providing services to taxonomists for standard genome sequencing and annotation.</title>
        <authorList>
            <consortium name="The Broad Institute Genomics Platform"/>
            <consortium name="The Broad Institute Genome Sequencing Center for Infectious Disease"/>
            <person name="Wu L."/>
            <person name="Ma J."/>
        </authorList>
    </citation>
    <scope>NUCLEOTIDE SEQUENCE [LARGE SCALE GENOMIC DNA]</scope>
    <source>
        <strain evidence="6">JCM 16908</strain>
    </source>
</reference>
<gene>
    <name evidence="5" type="primary">dapC</name>
    <name evidence="5" type="ORF">GCM10022226_49660</name>
</gene>
<evidence type="ECO:0000256" key="1">
    <source>
        <dbReference type="ARBA" id="ARBA00001933"/>
    </source>
</evidence>
<keyword evidence="2" id="KW-0032">Aminotransferase</keyword>
<sequence>MIGLPDFPWDRLVPYKERALAHPGGIVDLSVGTPVDPVPAVAQEALAAAADSPGYPLTHGTERLRRAAAGWLARRHDVTVDPDAVLPTIGSKELVAWLPTLLGVGLGDRVVIPALAYPTYDVGARIAGAAPYATDGLLGVGPERVPLVWVNSPSNPTGRVLPAEHLRKVVAWARERGAVVASDECYIELGWEERPISILHPDVCGDSHEGLLAVHSLSKRSNLAGYRAAFVTGDPVLVRRLLEVRKHAGMIMPAPVQAAMAAVLDDDEHADAQRELYAARRALLRPALEKAGWRVEHSTAGLYLWATDDRKCWEQVQSLSEMGILVAPGDFYGHAGAAHIRIAMTATDERVNAAVLRLQ</sequence>
<accession>A0ABP7INV7</accession>
<evidence type="ECO:0000256" key="3">
    <source>
        <dbReference type="ARBA" id="ARBA00022679"/>
    </source>
</evidence>
<dbReference type="EMBL" id="BAAAZR010000018">
    <property type="protein sequence ID" value="GAA3823185.1"/>
    <property type="molecule type" value="Genomic_DNA"/>
</dbReference>
<comment type="caution">
    <text evidence="5">The sequence shown here is derived from an EMBL/GenBank/DDBJ whole genome shotgun (WGS) entry which is preliminary data.</text>
</comment>
<comment type="cofactor">
    <cofactor evidence="1">
        <name>pyridoxal 5'-phosphate</name>
        <dbReference type="ChEBI" id="CHEBI:597326"/>
    </cofactor>
</comment>
<keyword evidence="3" id="KW-0808">Transferase</keyword>
<dbReference type="NCBIfam" id="TIGR03539">
    <property type="entry name" value="DapC_actino"/>
    <property type="match status" value="1"/>
</dbReference>
<dbReference type="Pfam" id="PF00155">
    <property type="entry name" value="Aminotran_1_2"/>
    <property type="match status" value="1"/>
</dbReference>
<dbReference type="SUPFAM" id="SSF53383">
    <property type="entry name" value="PLP-dependent transferases"/>
    <property type="match status" value="1"/>
</dbReference>
<evidence type="ECO:0000256" key="2">
    <source>
        <dbReference type="ARBA" id="ARBA00022576"/>
    </source>
</evidence>
<evidence type="ECO:0000313" key="5">
    <source>
        <dbReference type="EMBL" id="GAA3823185.1"/>
    </source>
</evidence>
<dbReference type="PANTHER" id="PTHR42832:SF3">
    <property type="entry name" value="L-GLUTAMINE--4-(METHYLSULFANYL)-2-OXOBUTANOATE AMINOTRANSFERASE"/>
    <property type="match status" value="1"/>
</dbReference>
<dbReference type="InterPro" id="IPR019880">
    <property type="entry name" value="OxyQ"/>
</dbReference>
<dbReference type="RefSeq" id="WP_344944725.1">
    <property type="nucleotide sequence ID" value="NZ_BAAAZR010000018.1"/>
</dbReference>
<dbReference type="Proteomes" id="UP001500888">
    <property type="component" value="Unassembled WGS sequence"/>
</dbReference>
<keyword evidence="6" id="KW-1185">Reference proteome</keyword>
<evidence type="ECO:0000259" key="4">
    <source>
        <dbReference type="Pfam" id="PF00155"/>
    </source>
</evidence>
<evidence type="ECO:0000313" key="6">
    <source>
        <dbReference type="Proteomes" id="UP001500888"/>
    </source>
</evidence>